<reference evidence="3" key="1">
    <citation type="journal article" date="2014" name="Front. Microbiol.">
        <title>High frequency of phylogenetically diverse reductive dehalogenase-homologous genes in deep subseafloor sedimentary metagenomes.</title>
        <authorList>
            <person name="Kawai M."/>
            <person name="Futagami T."/>
            <person name="Toyoda A."/>
            <person name="Takaki Y."/>
            <person name="Nishi S."/>
            <person name="Hori S."/>
            <person name="Arai W."/>
            <person name="Tsubouchi T."/>
            <person name="Morono Y."/>
            <person name="Uchiyama I."/>
            <person name="Ito T."/>
            <person name="Fujiyama A."/>
            <person name="Inagaki F."/>
            <person name="Takami H."/>
        </authorList>
    </citation>
    <scope>NUCLEOTIDE SEQUENCE</scope>
    <source>
        <strain evidence="3">Expedition CK06-06</strain>
    </source>
</reference>
<dbReference type="Pfam" id="PF23343">
    <property type="entry name" value="REP_ORF2-G2P"/>
    <property type="match status" value="1"/>
</dbReference>
<accession>X1JDX4</accession>
<dbReference type="InterPro" id="IPR056906">
    <property type="entry name" value="ORF2/G2P_dom"/>
</dbReference>
<feature type="region of interest" description="Disordered" evidence="1">
    <location>
        <begin position="42"/>
        <end position="86"/>
    </location>
</feature>
<name>X1JDX4_9ZZZZ</name>
<feature type="non-terminal residue" evidence="3">
    <location>
        <position position="362"/>
    </location>
</feature>
<evidence type="ECO:0000259" key="2">
    <source>
        <dbReference type="Pfam" id="PF23343"/>
    </source>
</evidence>
<protein>
    <recommendedName>
        <fullName evidence="2">Replication-associated protein ORF2/G2P domain-containing protein</fullName>
    </recommendedName>
</protein>
<feature type="domain" description="Replication-associated protein ORF2/G2P" evidence="2">
    <location>
        <begin position="173"/>
        <end position="283"/>
    </location>
</feature>
<comment type="caution">
    <text evidence="3">The sequence shown here is derived from an EMBL/GenBank/DDBJ whole genome shotgun (WGS) entry which is preliminary data.</text>
</comment>
<sequence length="362" mass="41005">MYGNSQLNASLLRGKIDAASSEAELRPAVRSYLGILFDGDASRSSEGPRPAPQCRVGGGLSSISRGPLEDPELIEGGGPKPERGRRHPRHYLYLEAHEFIKCPTLDYRNAWGRCGPVVSNAHRYVAKVRDRAVVLRCLETNTVRVIPYYTRFSDGYYAKAFKKIRGLRSDRGVFLTLTLDPKRFLSLDDAYNNLRAGWNRLLTMLQKRYGRRLKFVKVVEFQRNGSPHLHVLFFGITRLLDAGELREFWDARYGAGTFVYLKKLQGYNNGSGVISYLVKYLKKYLDAPMVEFQGPDGLTDAVAFEQLALSWALNLRAFSTSKGIFNTPPMTNSNLTWEILGIFELSSVWSWDGRHFSEIEAD</sequence>
<evidence type="ECO:0000256" key="1">
    <source>
        <dbReference type="SAM" id="MobiDB-lite"/>
    </source>
</evidence>
<proteinExistence type="predicted"/>
<organism evidence="3">
    <name type="scientific">marine sediment metagenome</name>
    <dbReference type="NCBI Taxonomy" id="412755"/>
    <lineage>
        <taxon>unclassified sequences</taxon>
        <taxon>metagenomes</taxon>
        <taxon>ecological metagenomes</taxon>
    </lineage>
</organism>
<evidence type="ECO:0000313" key="3">
    <source>
        <dbReference type="EMBL" id="GAH92916.1"/>
    </source>
</evidence>
<dbReference type="AlphaFoldDB" id="X1JDX4"/>
<dbReference type="EMBL" id="BARV01000075">
    <property type="protein sequence ID" value="GAH92916.1"/>
    <property type="molecule type" value="Genomic_DNA"/>
</dbReference>
<gene>
    <name evidence="3" type="ORF">S06H3_00437</name>
</gene>